<evidence type="ECO:0000313" key="71">
    <source>
        <dbReference type="EMBL" id="HAC6628646.1"/>
    </source>
</evidence>
<dbReference type="EMBL" id="AAHIFU010000047">
    <property type="protein sequence ID" value="EBW4069601.1"/>
    <property type="molecule type" value="Genomic_DNA"/>
</dbReference>
<dbReference type="EMBL" id="AAHOYK010000036">
    <property type="protein sequence ID" value="EBY7545602.1"/>
    <property type="molecule type" value="Genomic_DNA"/>
</dbReference>
<dbReference type="EMBL" id="AALARJ010000034">
    <property type="protein sequence ID" value="ECX7016265.1"/>
    <property type="molecule type" value="Genomic_DNA"/>
</dbReference>
<dbReference type="EMBL" id="AAHHXO010000064">
    <property type="protein sequence ID" value="EBW2870730.1"/>
    <property type="molecule type" value="Genomic_DNA"/>
</dbReference>
<dbReference type="EMBL" id="AAHDPU010000039">
    <property type="protein sequence ID" value="EBU9275093.1"/>
    <property type="molecule type" value="Genomic_DNA"/>
</dbReference>
<evidence type="ECO:0000313" key="29">
    <source>
        <dbReference type="EMBL" id="EBY2571737.1"/>
    </source>
</evidence>
<evidence type="ECO:0000313" key="23">
    <source>
        <dbReference type="EMBL" id="EBX5031868.1"/>
    </source>
</evidence>
<evidence type="ECO:0000313" key="20">
    <source>
        <dbReference type="EMBL" id="EBX3244490.1"/>
    </source>
</evidence>
<dbReference type="EMBL" id="AAKRWO010000030">
    <property type="protein sequence ID" value="ECV4392423.1"/>
    <property type="molecule type" value="Genomic_DNA"/>
</dbReference>
<dbReference type="EMBL" id="DAAMGX010000026">
    <property type="protein sequence ID" value="HAC6619365.1"/>
    <property type="molecule type" value="Genomic_DNA"/>
</dbReference>
<dbReference type="EMBL" id="AAHQLT010000038">
    <property type="protein sequence ID" value="EBZ2314346.1"/>
    <property type="molecule type" value="Genomic_DNA"/>
</dbReference>
<dbReference type="EMBL" id="AAHPWO010000045">
    <property type="protein sequence ID" value="EBZ0488878.1"/>
    <property type="molecule type" value="Genomic_DNA"/>
</dbReference>
<dbReference type="EMBL" id="AAHMJT010000042">
    <property type="protein sequence ID" value="EBX8409622.1"/>
    <property type="molecule type" value="Genomic_DNA"/>
</dbReference>
<evidence type="ECO:0000313" key="45">
    <source>
        <dbReference type="EMBL" id="ECS8351956.1"/>
    </source>
</evidence>
<evidence type="ECO:0000313" key="43">
    <source>
        <dbReference type="EMBL" id="ECE0298033.1"/>
    </source>
</evidence>
<dbReference type="EMBL" id="DAAMEV010000039">
    <property type="protein sequence ID" value="HAC6353720.1"/>
    <property type="molecule type" value="Genomic_DNA"/>
</dbReference>
<evidence type="ECO:0000313" key="32">
    <source>
        <dbReference type="EMBL" id="EBY4904484.1"/>
    </source>
</evidence>
<evidence type="ECO:0000313" key="22">
    <source>
        <dbReference type="EMBL" id="EBX3990173.1"/>
    </source>
</evidence>
<evidence type="ECO:0000313" key="60">
    <source>
        <dbReference type="EMBL" id="HAB6747790.1"/>
    </source>
</evidence>
<evidence type="ECO:0000313" key="12">
    <source>
        <dbReference type="EMBL" id="EBW3420285.1"/>
    </source>
</evidence>
<dbReference type="Proteomes" id="UP000885385">
    <property type="component" value="Unassembled WGS sequence"/>
</dbReference>
<dbReference type="EMBL" id="DAAMHA010000031">
    <property type="protein sequence ID" value="HAC6628646.1"/>
    <property type="molecule type" value="Genomic_DNA"/>
</dbReference>
<dbReference type="EMBL" id="DAAMFD010000036">
    <property type="protein sequence ID" value="HAC6377349.1"/>
    <property type="molecule type" value="Genomic_DNA"/>
</dbReference>
<dbReference type="EMBL" id="DAAMGZ010000040">
    <property type="protein sequence ID" value="HAC6638043.1"/>
    <property type="molecule type" value="Genomic_DNA"/>
</dbReference>
<evidence type="ECO:0000313" key="11">
    <source>
        <dbReference type="EMBL" id="EBW2870730.1"/>
    </source>
</evidence>
<dbReference type="Proteomes" id="UP000839909">
    <property type="component" value="Unassembled WGS sequence"/>
</dbReference>
<dbReference type="EMBL" id="AAHNEX010000031">
    <property type="protein sequence ID" value="EBY1263472.1"/>
    <property type="molecule type" value="Genomic_DNA"/>
</dbReference>
<evidence type="ECO:0000313" key="31">
    <source>
        <dbReference type="EMBL" id="EBY4806206.1"/>
    </source>
</evidence>
<evidence type="ECO:0000313" key="33">
    <source>
        <dbReference type="EMBL" id="EBY6000538.1"/>
    </source>
</evidence>
<evidence type="ECO:0000313" key="69">
    <source>
        <dbReference type="EMBL" id="HAC6595537.1"/>
    </source>
</evidence>
<evidence type="ECO:0000313" key="73">
    <source>
        <dbReference type="EMBL" id="HAC6980794.1"/>
    </source>
</evidence>
<dbReference type="EMBL" id="DAAHMV010000022">
    <property type="protein sequence ID" value="HAB6629247.1"/>
    <property type="molecule type" value="Genomic_DNA"/>
</dbReference>
<evidence type="ECO:0000313" key="1">
    <source>
        <dbReference type="EMBL" id="EBS0212178.1"/>
    </source>
</evidence>
<evidence type="ECO:0000313" key="50">
    <source>
        <dbReference type="EMBL" id="ECT9386076.1"/>
    </source>
</evidence>
<dbReference type="EMBL" id="AAHIPE010000042">
    <property type="protein sequence ID" value="EBW5465372.1"/>
    <property type="molecule type" value="Genomic_DNA"/>
</dbReference>
<evidence type="ECO:0000313" key="48">
    <source>
        <dbReference type="EMBL" id="ECT2646276.1"/>
    </source>
</evidence>
<evidence type="ECO:0000313" key="14">
    <source>
        <dbReference type="EMBL" id="EBW4069601.1"/>
    </source>
</evidence>
<reference evidence="46" key="4">
    <citation type="submission" date="2018-06" db="EMBL/GenBank/DDBJ databases">
        <authorList>
            <consortium name="GenomeTrakr network: Whole genome sequencing for foodborne pathogen traceback"/>
        </authorList>
    </citation>
    <scope>NUCLEOTIDE SEQUENCE</scope>
    <source>
        <strain evidence="1">FNW19e37</strain>
        <strain evidence="52">FSIS11704806</strain>
        <strain evidence="46">FSIS11810738</strain>
        <strain evidence="47">FSIS11812453</strain>
        <strain evidence="43 77">VA_WGS-00080</strain>
    </source>
</reference>
<evidence type="ECO:0000313" key="34">
    <source>
        <dbReference type="EMBL" id="EBY6219761.1"/>
    </source>
</evidence>
<dbReference type="Proteomes" id="UP000839911">
    <property type="component" value="Unassembled WGS sequence"/>
</dbReference>
<evidence type="ECO:0000313" key="21">
    <source>
        <dbReference type="EMBL" id="EBX3681911.1"/>
    </source>
</evidence>
<evidence type="ECO:0000313" key="65">
    <source>
        <dbReference type="EMBL" id="HAC6358414.1"/>
    </source>
</evidence>
<dbReference type="EMBL" id="AAHFII010000062">
    <property type="protein sequence ID" value="EBV4697400.1"/>
    <property type="molecule type" value="Genomic_DNA"/>
</dbReference>
<evidence type="ECO:0000313" key="58">
    <source>
        <dbReference type="EMBL" id="ECX7016265.1"/>
    </source>
</evidence>
<evidence type="ECO:0000313" key="6">
    <source>
        <dbReference type="EMBL" id="EBV1699172.1"/>
    </source>
</evidence>
<dbReference type="EMBL" id="AAHDKE010000040">
    <property type="protein sequence ID" value="EBU8560151.1"/>
    <property type="molecule type" value="Genomic_DNA"/>
</dbReference>
<evidence type="ECO:0000313" key="61">
    <source>
        <dbReference type="EMBL" id="HAC6071912.1"/>
    </source>
</evidence>
<evidence type="ECO:0000313" key="77">
    <source>
        <dbReference type="Proteomes" id="UP000338496"/>
    </source>
</evidence>
<evidence type="ECO:0000313" key="55">
    <source>
        <dbReference type="EMBL" id="ECV3680826.1"/>
    </source>
</evidence>
<dbReference type="EMBL" id="AAKSLO010000030">
    <property type="protein sequence ID" value="ECV5318783.1"/>
    <property type="molecule type" value="Genomic_DNA"/>
</dbReference>
<evidence type="ECO:0000313" key="63">
    <source>
        <dbReference type="EMBL" id="HAC6329692.1"/>
    </source>
</evidence>
<dbReference type="EMBL" id="DAAMKO010000029">
    <property type="protein sequence ID" value="HAC7036982.1"/>
    <property type="molecule type" value="Genomic_DNA"/>
</dbReference>
<evidence type="ECO:0000313" key="2">
    <source>
        <dbReference type="EMBL" id="EBU8020605.1"/>
    </source>
</evidence>
<evidence type="ECO:0000313" key="75">
    <source>
        <dbReference type="EMBL" id="MIT51711.1"/>
    </source>
</evidence>
<evidence type="ECO:0000313" key="36">
    <source>
        <dbReference type="EMBL" id="EBY6522068.1"/>
    </source>
</evidence>
<evidence type="ECO:0000313" key="52">
    <source>
        <dbReference type="EMBL" id="ECT9796744.1"/>
    </source>
</evidence>
<comment type="caution">
    <text evidence="74">The sequence shown here is derived from an EMBL/GenBank/DDBJ whole genome shotgun (WGS) entry which is preliminary data.</text>
</comment>
<dbReference type="EMBL" id="AAHJUT010000042">
    <property type="protein sequence ID" value="EBW9705362.1"/>
    <property type="molecule type" value="Genomic_DNA"/>
</dbReference>
<dbReference type="EMBL" id="AAKRET010000028">
    <property type="protein sequence ID" value="ECU8356056.1"/>
    <property type="molecule type" value="Genomic_DNA"/>
</dbReference>
<reference evidence="55" key="2">
    <citation type="submission" date="2018-06" db="EMBL/GenBank/DDBJ databases">
        <authorList>
            <consortium name="NARMS: The National Antimicrobial Resistance Monitoring System"/>
        </authorList>
    </citation>
    <scope>NUCLEOTIDE SEQUENCE</scope>
    <source>
        <strain evidence="55">FSIS11810209</strain>
        <strain evidence="57">FSIS11811627</strain>
        <strain evidence="48">FSIS11812714</strain>
    </source>
</reference>
<dbReference type="EMBL" id="DAAMEN010000038">
    <property type="protein sequence ID" value="HAC6306389.1"/>
    <property type="molecule type" value="Genomic_DNA"/>
</dbReference>
<dbReference type="EMBL" id="AAHIDF010000045">
    <property type="protein sequence ID" value="EBW3631047.1"/>
    <property type="molecule type" value="Genomic_DNA"/>
</dbReference>
<dbReference type="EMBL" id="AAKKWR010000022">
    <property type="protein sequence ID" value="ECS8351956.1"/>
    <property type="molecule type" value="Genomic_DNA"/>
</dbReference>
<evidence type="ECO:0000313" key="4">
    <source>
        <dbReference type="EMBL" id="EBU9275093.1"/>
    </source>
</evidence>
<evidence type="ECO:0000313" key="8">
    <source>
        <dbReference type="EMBL" id="EBV4697400.1"/>
    </source>
</evidence>
<dbReference type="EMBL" id="AAHOFC010000045">
    <property type="protein sequence ID" value="EBY4904484.1"/>
    <property type="molecule type" value="Genomic_DNA"/>
</dbReference>
<evidence type="ECO:0000313" key="7">
    <source>
        <dbReference type="EMBL" id="EBV2102212.1"/>
    </source>
</evidence>
<dbReference type="Proteomes" id="UP000885258">
    <property type="component" value="Unassembled WGS sequence"/>
</dbReference>
<dbReference type="EMBL" id="AAHPTQ010000038">
    <property type="protein sequence ID" value="EBZ0114697.1"/>
    <property type="molecule type" value="Genomic_DNA"/>
</dbReference>
<dbReference type="EMBL" id="AAHEJJ010000043">
    <property type="protein sequence ID" value="EBV1699172.1"/>
    <property type="molecule type" value="Genomic_DNA"/>
</dbReference>
<reference evidence="74" key="1">
    <citation type="journal article" date="2018" name="Genome Biol.">
        <title>SKESA: strategic k-mer extension for scrupulous assemblies.</title>
        <authorList>
            <person name="Souvorov A."/>
            <person name="Agarwala R."/>
            <person name="Lipman D.J."/>
        </authorList>
    </citation>
    <scope>NUCLEOTIDE SEQUENCE</scope>
    <source>
        <strain evidence="61">0508R6762</strain>
        <strain evidence="72">1730</strain>
        <strain evidence="71">1743</strain>
        <strain evidence="59">1823</strain>
        <strain evidence="68">2011-60-1378-1</strain>
        <strain evidence="66">2011-60-200-1</strain>
        <strain evidence="67">INSP 24</strain>
        <strain evidence="64">IVB 1544</strain>
        <strain evidence="69">IVB 232</strain>
        <strain evidence="70">IVB 5560</strain>
        <strain evidence="63">M140</strain>
        <strain evidence="62">M155</strain>
        <strain evidence="74">Salmonella enterica</strain>
        <strain evidence="65">USFW 318</strain>
    </source>
</reference>
<dbReference type="EMBL" id="AAHLLT010000052">
    <property type="protein sequence ID" value="EBX5031868.1"/>
    <property type="molecule type" value="Genomic_DNA"/>
</dbReference>
<evidence type="ECO:0000313" key="13">
    <source>
        <dbReference type="EMBL" id="EBW3631047.1"/>
    </source>
</evidence>
<dbReference type="EMBL" id="AAHEAV010000041">
    <property type="protein sequence ID" value="EBV0614339.1"/>
    <property type="molecule type" value="Genomic_DNA"/>
</dbReference>
<dbReference type="EMBL" id="AAKLMQ010000040">
    <property type="protein sequence ID" value="ECT0342091.1"/>
    <property type="molecule type" value="Genomic_DNA"/>
</dbReference>
<evidence type="ECO:0000313" key="54">
    <source>
        <dbReference type="EMBL" id="ECU8356056.1"/>
    </source>
</evidence>
<dbReference type="EMBL" id="AAHDEX010000037">
    <property type="protein sequence ID" value="EBU8020605.1"/>
    <property type="molecule type" value="Genomic_DNA"/>
</dbReference>
<evidence type="ECO:0000313" key="76">
    <source>
        <dbReference type="EMBL" id="MLP88430.1"/>
    </source>
</evidence>
<evidence type="ECO:0000313" key="35">
    <source>
        <dbReference type="EMBL" id="EBY6453002.1"/>
    </source>
</evidence>
<dbReference type="EMBL" id="AAHNPB010000044">
    <property type="protein sequence ID" value="EBY2571737.1"/>
    <property type="molecule type" value="Genomic_DNA"/>
</dbReference>
<evidence type="ECO:0000313" key="47">
    <source>
        <dbReference type="EMBL" id="ECT2114026.1"/>
    </source>
</evidence>
<dbReference type="EMBL" id="RVDJ01000041">
    <property type="protein sequence ID" value="MLP88430.1"/>
    <property type="molecule type" value="Genomic_DNA"/>
</dbReference>
<gene>
    <name evidence="58" type="ORF">AQ530_24095</name>
    <name evidence="75" type="ORF">AU613_22970</name>
    <name evidence="54" type="ORF">B1P38_21235</name>
    <name evidence="45" type="ORF">C5W43_22870</name>
    <name evidence="43" type="ORF">CE70_23265</name>
    <name evidence="44" type="ORF">CEQ70_23300</name>
    <name evidence="49" type="ORF">CFF58_21235</name>
    <name evidence="50" type="ORF">CIX60_23300</name>
    <name evidence="51" type="ORF">CN816_22845</name>
    <name evidence="9" type="ORF">CPS79_23710</name>
    <name evidence="10" type="ORF">CQO33_23985</name>
    <name evidence="52" type="ORF">CSG22_21285</name>
    <name evidence="30" type="ORF">D4361_24205</name>
    <name evidence="31" type="ORF">D4387_23920</name>
    <name evidence="32" type="ORF">D4422_24015</name>
    <name evidence="37" type="ORF">D5823_24065</name>
    <name evidence="33" type="ORF">D5N86_23945</name>
    <name evidence="34" type="ORF">D5N95_23755</name>
    <name evidence="35" type="ORF">D5O82_23845</name>
    <name evidence="36" type="ORF">D5P17_24535</name>
    <name evidence="39" type="ORF">D5X47_24490</name>
    <name evidence="40" type="ORF">D5Y28_24030</name>
    <name evidence="41" type="ORF">D6422_23875</name>
    <name evidence="38" type="ORF">D6J79_24570</name>
    <name evidence="42" type="ORF">D8S24_23785</name>
    <name evidence="2" type="ORF">DLB93_24195</name>
    <name evidence="3" type="ORF">DLR28_23975</name>
    <name evidence="56" type="ORF">DMI89_16010</name>
    <name evidence="4" type="ORF">DMO92_24095</name>
    <name evidence="7" type="ORF">DN165_23640</name>
    <name evidence="55" type="ORF">DNB97_15655</name>
    <name evidence="5" type="ORF">DNM27_23795</name>
    <name evidence="6" type="ORF">DNZ37_24895</name>
    <name evidence="8" type="ORF">DO533_21875</name>
    <name evidence="16" type="ORF">DP680_24195</name>
    <name evidence="11" type="ORF">DPB42_20750</name>
    <name evidence="12" type="ORF">DPD91_23970</name>
    <name evidence="13" type="ORF">DPF41_23625</name>
    <name evidence="14" type="ORF">DPF68_24805</name>
    <name evidence="46" type="ORF">DPR71_23770</name>
    <name evidence="15" type="ORF">DPS76_23515</name>
    <name evidence="17" type="ORF">DQD22_24100</name>
    <name evidence="18" type="ORF">DQR44_24395</name>
    <name evidence="76" type="ORF">DRM14_24580</name>
    <name evidence="19" type="ORF">DRT38_24225</name>
    <name evidence="20" type="ORF">DRT61_19895</name>
    <name evidence="21" type="ORF">DRV05_23685</name>
    <name evidence="22" type="ORF">DRX36_23855</name>
    <name evidence="24" type="ORF">DSF94_23930</name>
    <name evidence="23" type="ORF">DSG41_22655</name>
    <name evidence="25" type="ORF">DTF68_24545</name>
    <name evidence="27" type="ORF">DU071_21695</name>
    <name evidence="28" type="ORF">DU223_23665</name>
    <name evidence="53" type="ORF">DU657_16080</name>
    <name evidence="29" type="ORF">DU879_24355</name>
    <name evidence="26" type="ORF">DUV75_23610</name>
    <name evidence="57" type="ORF">DWU22_19320</name>
    <name evidence="48" type="ORF">DY580_21380</name>
    <name evidence="47" type="ORF">DYM27_11420</name>
    <name evidence="61" type="ORF">G0A05_24840</name>
    <name evidence="63" type="ORF">G0A92_24795</name>
    <name evidence="62" type="ORF">G0A96_24350</name>
    <name evidence="65" type="ORF">G0B03_23670</name>
    <name evidence="64" type="ORF">G0B05_24420</name>
    <name evidence="67" type="ORF">G0B07_24255</name>
    <name evidence="66" type="ORF">G0B08_24220</name>
    <name evidence="68" type="ORF">G0B12_23625</name>
    <name evidence="71" type="ORF">G0B96_24795</name>
    <name evidence="72" type="ORF">G0C03_23705</name>
    <name evidence="69" type="ORF">G0C04_23805</name>
    <name evidence="70" type="ORF">G0C34_23840</name>
    <name evidence="73" type="ORF">G0E15_21505</name>
    <name evidence="74" type="ORF">G0E20_20965</name>
    <name evidence="59" type="ORF">GYI77_23860</name>
    <name evidence="60" type="ORF">GYJ04_18180</name>
    <name evidence="1" type="ORF">NG06_10920</name>
</gene>
<evidence type="ECO:0000313" key="40">
    <source>
        <dbReference type="EMBL" id="EBZ0249147.1"/>
    </source>
</evidence>
<dbReference type="EMBL" id="AAHHPA010000045">
    <property type="protein sequence ID" value="EBW1785462.1"/>
    <property type="molecule type" value="Genomic_DNA"/>
</dbReference>
<dbReference type="EMBL" id="AAHEND010000035">
    <property type="protein sequence ID" value="EBV2102212.1"/>
    <property type="molecule type" value="Genomic_DNA"/>
</dbReference>
<dbReference type="EMBL" id="DAAMFA010000036">
    <property type="protein sequence ID" value="HAC6419576.1"/>
    <property type="molecule type" value="Genomic_DNA"/>
</dbReference>
<reference evidence="44" key="6">
    <citation type="submission" date="2018-07" db="EMBL/GenBank/DDBJ databases">
        <authorList>
            <consortium name="PulseNet: The National Subtyping Network for Foodborne Disease Surveillance"/>
            <person name="Tarr C.L."/>
            <person name="Trees E."/>
            <person name="Katz L.S."/>
            <person name="Carleton-Romer H.A."/>
            <person name="Stroika S."/>
            <person name="Kucerova Z."/>
            <person name="Roache K.F."/>
            <person name="Sabol A.L."/>
            <person name="Besser J."/>
            <person name="Gerner-Smidt P."/>
        </authorList>
    </citation>
    <scope>NUCLEOTIDE SEQUENCE</scope>
    <source>
        <strain evidence="44">2015AM-1156</strain>
        <strain evidence="50">2015AM-1487</strain>
        <strain evidence="58">PNUSAS001079</strain>
        <strain evidence="54">PNUSAS008736</strain>
        <strain evidence="49">PNUSAS016738</strain>
        <strain evidence="51">PNUSAS023072</strain>
        <strain evidence="45">PNUSAS034928</strain>
        <strain evidence="56">PNUSAS041296</strain>
        <strain evidence="53">PNUSAS046449</strain>
    </source>
</reference>
<accession>A0A2J0RF79</accession>
<evidence type="ECO:0000313" key="68">
    <source>
        <dbReference type="EMBL" id="HAC6419576.1"/>
    </source>
</evidence>
<dbReference type="EMBL" id="AAHPUT010000037">
    <property type="protein sequence ID" value="EBZ0249147.1"/>
    <property type="molecule type" value="Genomic_DNA"/>
</dbReference>
<dbReference type="Proteomes" id="UP000338496">
    <property type="component" value="Unassembled WGS sequence"/>
</dbReference>
<dbReference type="EMBL" id="AAGUIJ010000052">
    <property type="protein sequence ID" value="EBS0212178.1"/>
    <property type="molecule type" value="Genomic_DNA"/>
</dbReference>
<organism evidence="74">
    <name type="scientific">Salmonella typhimurium</name>
    <dbReference type="NCBI Taxonomy" id="90371"/>
    <lineage>
        <taxon>Bacteria</taxon>
        <taxon>Pseudomonadati</taxon>
        <taxon>Pseudomonadota</taxon>
        <taxon>Gammaproteobacteria</taxon>
        <taxon>Enterobacterales</taxon>
        <taxon>Enterobacteriaceae</taxon>
        <taxon>Salmonella</taxon>
    </lineage>
</organism>
<evidence type="ECO:0000313" key="66">
    <source>
        <dbReference type="EMBL" id="HAC6367669.1"/>
    </source>
</evidence>
<dbReference type="EMBL" id="AAHLAQ010000045">
    <property type="protein sequence ID" value="EBX3681911.1"/>
    <property type="molecule type" value="Genomic_DNA"/>
</dbReference>
<dbReference type="EMBL" id="DAAHNT010000032">
    <property type="protein sequence ID" value="HAB6747790.1"/>
    <property type="molecule type" value="Genomic_DNA"/>
</dbReference>
<dbReference type="EMBL" id="AAHHPX010000038">
    <property type="protein sequence ID" value="EBW1894550.1"/>
    <property type="molecule type" value="Genomic_DNA"/>
</dbReference>
<evidence type="ECO:0000313" key="72">
    <source>
        <dbReference type="EMBL" id="HAC6638043.1"/>
    </source>
</evidence>
<dbReference type="EMBL" id="AAHJCE010000035">
    <property type="protein sequence ID" value="EBW7330916.1"/>
    <property type="molecule type" value="Genomic_DNA"/>
</dbReference>
<dbReference type="EMBL" id="AAHOSV010000045">
    <property type="protein sequence ID" value="EBY6861443.1"/>
    <property type="molecule type" value="Genomic_DNA"/>
</dbReference>
<dbReference type="EMBL" id="AAKKKI010000019">
    <property type="protein sequence ID" value="ECS6984781.1"/>
    <property type="molecule type" value="Genomic_DNA"/>
</dbReference>
<dbReference type="EMBL" id="AAHKXC010000070">
    <property type="protein sequence ID" value="EBX3244490.1"/>
    <property type="molecule type" value="Genomic_DNA"/>
</dbReference>
<dbReference type="EMBL" id="DAAMEY010000041">
    <property type="protein sequence ID" value="HAC6367669.1"/>
    <property type="molecule type" value="Genomic_DNA"/>
</dbReference>
<dbReference type="EMBL" id="AAHOQI010000041">
    <property type="protein sequence ID" value="EBY6522068.1"/>
    <property type="molecule type" value="Genomic_DNA"/>
</dbReference>
<evidence type="ECO:0000313" key="51">
    <source>
        <dbReference type="EMBL" id="ECT9619744.1"/>
    </source>
</evidence>
<reference evidence="4" key="3">
    <citation type="submission" date="2018-06" db="EMBL/GenBank/DDBJ databases">
        <authorList>
            <person name="Ashton P.M."/>
            <person name="Dallman T."/>
            <person name="Nair S."/>
            <person name="De Pinna E."/>
            <person name="Peters T."/>
            <person name="Grant K."/>
        </authorList>
    </citation>
    <scope>NUCLEOTIDE SEQUENCE</scope>
    <source>
        <strain evidence="9">135146</strain>
        <strain evidence="23">157366</strain>
        <strain evidence="28">211746</strain>
        <strain evidence="13">231108</strain>
        <strain evidence="10">251833</strain>
        <strain evidence="6">267728</strain>
        <strain evidence="18">268660</strain>
        <strain evidence="14">271054</strain>
        <strain evidence="75">29290</strain>
        <strain evidence="25">316338</strain>
        <strain evidence="29">320923</strain>
        <strain evidence="7">327172</strain>
        <strain evidence="5">352002</strain>
        <strain evidence="27">356083</strain>
        <strain evidence="19">369953</strain>
        <strain evidence="20">381321</strain>
        <strain evidence="21">402770</strain>
        <strain evidence="22">414709</strain>
        <strain evidence="24">416336</strain>
        <strain evidence="16">420637</strain>
        <strain evidence="32">420650</strain>
        <strain evidence="15">422529</strain>
        <strain evidence="2">423108</strain>
        <strain evidence="76">425567</strain>
        <strain evidence="3">442688</strain>
        <strain evidence="8">461175</strain>
        <strain evidence="4">488670</strain>
        <strain evidence="11">506418</strain>
        <strain evidence="12">511625</strain>
        <strain evidence="41">511645</strain>
        <strain evidence="17">534025</strain>
        <strain evidence="26">548523</strain>
        <strain evidence="36">572519</strain>
        <strain evidence="30">573635</strain>
        <strain evidence="35">575110</strain>
        <strain evidence="40">576290</strain>
        <strain evidence="33">579288</strain>
        <strain evidence="34">582305</strain>
        <strain evidence="37">588460</strain>
        <strain evidence="39">588495</strain>
        <strain evidence="31">588909</strain>
        <strain evidence="38">605824</strain>
        <strain evidence="42">607825</strain>
    </source>
</reference>
<dbReference type="Proteomes" id="UP000839616">
    <property type="component" value="Unassembled WGS sequence"/>
</dbReference>
<dbReference type="EMBL" id="AAIGQE010000023">
    <property type="protein sequence ID" value="ECE0298033.1"/>
    <property type="molecule type" value="Genomic_DNA"/>
</dbReference>
<evidence type="ECO:0000313" key="28">
    <source>
        <dbReference type="EMBL" id="EBY1963938.1"/>
    </source>
</evidence>
<evidence type="ECO:0000313" key="27">
    <source>
        <dbReference type="EMBL" id="EBY1704511.1"/>
    </source>
</evidence>
<evidence type="ECO:0000313" key="42">
    <source>
        <dbReference type="EMBL" id="EBZ2314346.1"/>
    </source>
</evidence>
<dbReference type="EMBL" id="AAHOEJ010000042">
    <property type="protein sequence ID" value="EBY4783092.1"/>
    <property type="molecule type" value="Genomic_DNA"/>
</dbReference>
<protein>
    <submittedName>
        <fullName evidence="74">Uncharacterized protein</fullName>
    </submittedName>
</protein>
<dbReference type="EMBL" id="AAKMFH010000061">
    <property type="protein sequence ID" value="ECT2646276.1"/>
    <property type="molecule type" value="Genomic_DNA"/>
</dbReference>
<sequence>MRKGRATNISKSSSRLALTFIDLCDSDNDVLPGLPDAFQRKDARRHPMRTIWNRARIRIKRLISIRHLRQAEIYV</sequence>
<dbReference type="EMBL" id="AAHNIA010000056">
    <property type="protein sequence ID" value="EBY1704511.1"/>
    <property type="molecule type" value="Genomic_DNA"/>
</dbReference>
<evidence type="ECO:0000313" key="16">
    <source>
        <dbReference type="EMBL" id="EBW6892652.1"/>
    </source>
</evidence>
<dbReference type="EMBL" id="AAKOMN010000027">
    <property type="protein sequence ID" value="ECT9796744.1"/>
    <property type="molecule type" value="Genomic_DNA"/>
</dbReference>
<evidence type="ECO:0000313" key="70">
    <source>
        <dbReference type="EMBL" id="HAC6619365.1"/>
    </source>
</evidence>
<evidence type="ECO:0000313" key="44">
    <source>
        <dbReference type="EMBL" id="ECS6984781.1"/>
    </source>
</evidence>
<name>A0A2J0RF79_SALTM</name>
<evidence type="ECO:0000313" key="56">
    <source>
        <dbReference type="EMBL" id="ECV4392423.1"/>
    </source>
</evidence>
<evidence type="ECO:0000313" key="59">
    <source>
        <dbReference type="EMBL" id="HAB6629247.1"/>
    </source>
</evidence>
<evidence type="ECO:0000313" key="18">
    <source>
        <dbReference type="EMBL" id="EBW9705362.1"/>
    </source>
</evidence>
<dbReference type="EMBL" id="AAKOLB010000023">
    <property type="protein sequence ID" value="ECT9619744.1"/>
    <property type="molecule type" value="Genomic_DNA"/>
</dbReference>
<dbReference type="EMBL" id="DAAMER010000038">
    <property type="protein sequence ID" value="HAC6329692.1"/>
    <property type="molecule type" value="Genomic_DNA"/>
</dbReference>
<reference evidence="74" key="5">
    <citation type="submission" date="2018-07" db="EMBL/GenBank/DDBJ databases">
        <authorList>
            <consortium name="NCBI Pathogen Detection Project"/>
        </authorList>
    </citation>
    <scope>NUCLEOTIDE SEQUENCE</scope>
    <source>
        <strain evidence="61">0508R6762</strain>
        <strain evidence="72">1730</strain>
        <strain evidence="71">1743</strain>
        <strain evidence="59">1823</strain>
        <strain evidence="68">2011-60-1378-1</strain>
        <strain evidence="66">2011-60-200-1</strain>
        <strain evidence="67">INSP 24</strain>
        <strain evidence="64">IVB 1544</strain>
        <strain evidence="69">IVB 232</strain>
        <strain evidence="70">IVB 5560</strain>
        <strain evidence="63">M140</strain>
        <strain evidence="62">M155</strain>
        <strain evidence="74">Salmonella enterica</strain>
        <strain evidence="65">USFW 318</strain>
    </source>
</reference>
<evidence type="ECO:0000313" key="64">
    <source>
        <dbReference type="EMBL" id="HAC6353720.1"/>
    </source>
</evidence>
<dbReference type="EMBL" id="AAHNKE010000036">
    <property type="protein sequence ID" value="EBY1963938.1"/>
    <property type="molecule type" value="Genomic_DNA"/>
</dbReference>
<evidence type="ECO:0000313" key="38">
    <source>
        <dbReference type="EMBL" id="EBY7545602.1"/>
    </source>
</evidence>
<dbReference type="EMBL" id="AAHOOE010000038">
    <property type="protein sequence ID" value="EBY6219761.1"/>
    <property type="molecule type" value="Genomic_DNA"/>
</dbReference>
<evidence type="ECO:0000313" key="10">
    <source>
        <dbReference type="EMBL" id="EBW1894550.1"/>
    </source>
</evidence>
<dbReference type="EMBL" id="AAKOJR010000020">
    <property type="protein sequence ID" value="ECT9386076.1"/>
    <property type="molecule type" value="Genomic_DNA"/>
</dbReference>
<proteinExistence type="predicted"/>
<dbReference type="EMBL" id="DAAMKP010000026">
    <property type="protein sequence ID" value="HAC6980794.1"/>
    <property type="molecule type" value="Genomic_DNA"/>
</dbReference>
<dbReference type="Proteomes" id="UP000839905">
    <property type="component" value="Unassembled WGS sequence"/>
</dbReference>
<evidence type="ECO:0000313" key="3">
    <source>
        <dbReference type="EMBL" id="EBU8560151.1"/>
    </source>
</evidence>
<dbReference type="Proteomes" id="UP000839907">
    <property type="component" value="Unassembled WGS sequence"/>
</dbReference>
<dbReference type="EMBL" id="AAHLLQ010000043">
    <property type="protein sequence ID" value="EBX5046478.1"/>
    <property type="molecule type" value="Genomic_DNA"/>
</dbReference>
<dbReference type="EMBL" id="AAKOIN010000026">
    <property type="protein sequence ID" value="ECT9316010.1"/>
    <property type="molecule type" value="Genomic_DNA"/>
</dbReference>
<evidence type="ECO:0000313" key="39">
    <source>
        <dbReference type="EMBL" id="EBZ0114697.1"/>
    </source>
</evidence>
<evidence type="ECO:0000313" key="24">
    <source>
        <dbReference type="EMBL" id="EBX5046478.1"/>
    </source>
</evidence>
<evidence type="ECO:0000313" key="25">
    <source>
        <dbReference type="EMBL" id="EBX8409622.1"/>
    </source>
</evidence>
<evidence type="ECO:0000313" key="19">
    <source>
        <dbReference type="EMBL" id="EBX3171399.1"/>
    </source>
</evidence>
<evidence type="ECO:0000313" key="26">
    <source>
        <dbReference type="EMBL" id="EBY1263472.1"/>
    </source>
</evidence>
<evidence type="ECO:0000313" key="67">
    <source>
        <dbReference type="EMBL" id="HAC6377349.1"/>
    </source>
</evidence>
<dbReference type="EMBL" id="DAAMCJ010000035">
    <property type="protein sequence ID" value="HAC6071912.1"/>
    <property type="molecule type" value="Genomic_DNA"/>
</dbReference>
<dbReference type="EMBL" id="AAKRYX010000030">
    <property type="protein sequence ID" value="ECV3680826.1"/>
    <property type="molecule type" value="Genomic_DNA"/>
</dbReference>
<dbReference type="EMBL" id="AAHLDB010000035">
    <property type="protein sequence ID" value="EBX3990173.1"/>
    <property type="molecule type" value="Genomic_DNA"/>
</dbReference>
<dbReference type="EMBL" id="AAHOMW010000041">
    <property type="protein sequence ID" value="EBY6000538.1"/>
    <property type="molecule type" value="Genomic_DNA"/>
</dbReference>
<evidence type="ECO:0000313" key="37">
    <source>
        <dbReference type="EMBL" id="EBY6861443.1"/>
    </source>
</evidence>
<dbReference type="EMBL" id="DAAMGT010000025">
    <property type="protein sequence ID" value="HAC6595537.1"/>
    <property type="molecule type" value="Genomic_DNA"/>
</dbReference>
<dbReference type="EMBL" id="AAKPKQ010000033">
    <property type="protein sequence ID" value="ECU2720134.1"/>
    <property type="molecule type" value="Genomic_DNA"/>
</dbReference>
<dbReference type="EMBL" id="AAHOPU010000037">
    <property type="protein sequence ID" value="EBY6453002.1"/>
    <property type="molecule type" value="Genomic_DNA"/>
</dbReference>
<evidence type="ECO:0000313" key="49">
    <source>
        <dbReference type="EMBL" id="ECT9316010.1"/>
    </source>
</evidence>
<dbReference type="EMBL" id="AAHIBQ010000046">
    <property type="protein sequence ID" value="EBW3420285.1"/>
    <property type="molecule type" value="Genomic_DNA"/>
</dbReference>
<evidence type="ECO:0000313" key="57">
    <source>
        <dbReference type="EMBL" id="ECV5318783.1"/>
    </source>
</evidence>
<evidence type="ECO:0000313" key="46">
    <source>
        <dbReference type="EMBL" id="ECT0342091.1"/>
    </source>
</evidence>
<evidence type="ECO:0000313" key="41">
    <source>
        <dbReference type="EMBL" id="EBZ0488878.1"/>
    </source>
</evidence>
<evidence type="ECO:0000313" key="15">
    <source>
        <dbReference type="EMBL" id="EBW5465372.1"/>
    </source>
</evidence>
<dbReference type="EMBL" id="AAKMBA010000024">
    <property type="protein sequence ID" value="ECT2114026.1"/>
    <property type="molecule type" value="Genomic_DNA"/>
</dbReference>
<dbReference type="EMBL" id="AAHOEP010000037">
    <property type="protein sequence ID" value="EBY4806206.1"/>
    <property type="molecule type" value="Genomic_DNA"/>
</dbReference>
<evidence type="ECO:0000313" key="30">
    <source>
        <dbReference type="EMBL" id="EBY4783092.1"/>
    </source>
</evidence>
<dbReference type="EMBL" id="AAHIYO010000041">
    <property type="protein sequence ID" value="EBW6892652.1"/>
    <property type="molecule type" value="Genomic_DNA"/>
</dbReference>
<accession>A0A3V0JC49</accession>
<evidence type="ECO:0000313" key="5">
    <source>
        <dbReference type="EMBL" id="EBV0614339.1"/>
    </source>
</evidence>
<dbReference type="EMBL" id="RSUA01000063">
    <property type="protein sequence ID" value="MIT51711.1"/>
    <property type="molecule type" value="Genomic_DNA"/>
</dbReference>
<dbReference type="EMBL" id="DAAMEU010000032">
    <property type="protein sequence ID" value="HAC6358414.1"/>
    <property type="molecule type" value="Genomic_DNA"/>
</dbReference>
<evidence type="ECO:0000313" key="74">
    <source>
        <dbReference type="EMBL" id="HAC7036982.1"/>
    </source>
</evidence>
<evidence type="ECO:0000313" key="62">
    <source>
        <dbReference type="EMBL" id="HAC6306389.1"/>
    </source>
</evidence>
<evidence type="ECO:0000313" key="9">
    <source>
        <dbReference type="EMBL" id="EBW1785462.1"/>
    </source>
</evidence>
<dbReference type="EMBL" id="AAHKWL010000039">
    <property type="protein sequence ID" value="EBX3171399.1"/>
    <property type="molecule type" value="Genomic_DNA"/>
</dbReference>
<evidence type="ECO:0000313" key="17">
    <source>
        <dbReference type="EMBL" id="EBW7330916.1"/>
    </source>
</evidence>
<dbReference type="AlphaFoldDB" id="A0A2J0RF79"/>
<evidence type="ECO:0000313" key="53">
    <source>
        <dbReference type="EMBL" id="ECU2720134.1"/>
    </source>
</evidence>